<accession>J9FX77</accession>
<comment type="caution">
    <text evidence="1">The sequence shown here is derived from an EMBL/GenBank/DDBJ whole genome shotgun (WGS) entry which is preliminary data.</text>
</comment>
<organism evidence="1">
    <name type="scientific">gut metagenome</name>
    <dbReference type="NCBI Taxonomy" id="749906"/>
    <lineage>
        <taxon>unclassified sequences</taxon>
        <taxon>metagenomes</taxon>
        <taxon>organismal metagenomes</taxon>
    </lineage>
</organism>
<protein>
    <submittedName>
        <fullName evidence="1">Uncharacterized protein</fullName>
    </submittedName>
</protein>
<gene>
    <name evidence="1" type="ORF">EVA_12762</name>
</gene>
<sequence>MRFLIQAILQVIPCRISALPSTMVKAIRLTLKKSPSFRLDAKHS</sequence>
<evidence type="ECO:0000313" key="1">
    <source>
        <dbReference type="EMBL" id="EJW99133.1"/>
    </source>
</evidence>
<dbReference type="EMBL" id="AMCI01003957">
    <property type="protein sequence ID" value="EJW99133.1"/>
    <property type="molecule type" value="Genomic_DNA"/>
</dbReference>
<dbReference type="AlphaFoldDB" id="J9FX77"/>
<reference evidence="1" key="1">
    <citation type="journal article" date="2012" name="PLoS ONE">
        <title>Gene sets for utilization of primary and secondary nutrition supplies in the distal gut of endangered iberian lynx.</title>
        <authorList>
            <person name="Alcaide M."/>
            <person name="Messina E."/>
            <person name="Richter M."/>
            <person name="Bargiela R."/>
            <person name="Peplies J."/>
            <person name="Huws S.A."/>
            <person name="Newbold C.J."/>
            <person name="Golyshin P.N."/>
            <person name="Simon M.A."/>
            <person name="Lopez G."/>
            <person name="Yakimov M.M."/>
            <person name="Ferrer M."/>
        </authorList>
    </citation>
    <scope>NUCLEOTIDE SEQUENCE</scope>
</reference>
<name>J9FX77_9ZZZZ</name>
<proteinExistence type="predicted"/>